<dbReference type="Gene3D" id="3.30.70.100">
    <property type="match status" value="1"/>
</dbReference>
<reference evidence="3" key="1">
    <citation type="journal article" date="2022" name="Cell">
        <title>Repeat-based holocentromeres influence genome architecture and karyotype evolution.</title>
        <authorList>
            <person name="Hofstatter P.G."/>
            <person name="Thangavel G."/>
            <person name="Lux T."/>
            <person name="Neumann P."/>
            <person name="Vondrak T."/>
            <person name="Novak P."/>
            <person name="Zhang M."/>
            <person name="Costa L."/>
            <person name="Castellani M."/>
            <person name="Scott A."/>
            <person name="Toegelov H."/>
            <person name="Fuchs J."/>
            <person name="Mata-Sucre Y."/>
            <person name="Dias Y."/>
            <person name="Vanzela A.L.L."/>
            <person name="Huettel B."/>
            <person name="Almeida C.C.S."/>
            <person name="Simkova H."/>
            <person name="Souza G."/>
            <person name="Pedrosa-Harand A."/>
            <person name="Macas J."/>
            <person name="Mayer K.F.X."/>
            <person name="Houben A."/>
            <person name="Marques A."/>
        </authorList>
    </citation>
    <scope>NUCLEOTIDE SEQUENCE</scope>
    <source>
        <strain evidence="3">RhyBre1mFocal</strain>
    </source>
</reference>
<keyword evidence="1" id="KW-0479">Metal-binding</keyword>
<dbReference type="AlphaFoldDB" id="A0A9Q0CBS1"/>
<dbReference type="CDD" id="cd00371">
    <property type="entry name" value="HMA"/>
    <property type="match status" value="1"/>
</dbReference>
<proteinExistence type="predicted"/>
<feature type="domain" description="HMA" evidence="2">
    <location>
        <begin position="4"/>
        <end position="68"/>
    </location>
</feature>
<dbReference type="InterPro" id="IPR006121">
    <property type="entry name" value="HMA_dom"/>
</dbReference>
<evidence type="ECO:0000259" key="2">
    <source>
        <dbReference type="PROSITE" id="PS50846"/>
    </source>
</evidence>
<dbReference type="Proteomes" id="UP001151287">
    <property type="component" value="Unassembled WGS sequence"/>
</dbReference>
<evidence type="ECO:0000313" key="3">
    <source>
        <dbReference type="EMBL" id="KAJ1690970.1"/>
    </source>
</evidence>
<dbReference type="Pfam" id="PF00403">
    <property type="entry name" value="HMA"/>
    <property type="match status" value="1"/>
</dbReference>
<keyword evidence="4" id="KW-1185">Reference proteome</keyword>
<dbReference type="OrthoDB" id="689350at2759"/>
<organism evidence="3 4">
    <name type="scientific">Rhynchospora breviuscula</name>
    <dbReference type="NCBI Taxonomy" id="2022672"/>
    <lineage>
        <taxon>Eukaryota</taxon>
        <taxon>Viridiplantae</taxon>
        <taxon>Streptophyta</taxon>
        <taxon>Embryophyta</taxon>
        <taxon>Tracheophyta</taxon>
        <taxon>Spermatophyta</taxon>
        <taxon>Magnoliopsida</taxon>
        <taxon>Liliopsida</taxon>
        <taxon>Poales</taxon>
        <taxon>Cyperaceae</taxon>
        <taxon>Cyperoideae</taxon>
        <taxon>Rhynchosporeae</taxon>
        <taxon>Rhynchospora</taxon>
    </lineage>
</organism>
<dbReference type="GO" id="GO:0046872">
    <property type="term" value="F:metal ion binding"/>
    <property type="evidence" value="ECO:0007669"/>
    <property type="project" value="UniProtKB-KW"/>
</dbReference>
<dbReference type="PROSITE" id="PS50846">
    <property type="entry name" value="HMA_2"/>
    <property type="match status" value="1"/>
</dbReference>
<evidence type="ECO:0000256" key="1">
    <source>
        <dbReference type="ARBA" id="ARBA00022723"/>
    </source>
</evidence>
<dbReference type="PANTHER" id="PTHR22814">
    <property type="entry name" value="COPPER TRANSPORT PROTEIN ATOX1-RELATED"/>
    <property type="match status" value="1"/>
</dbReference>
<dbReference type="SUPFAM" id="SSF55008">
    <property type="entry name" value="HMA, heavy metal-associated domain"/>
    <property type="match status" value="1"/>
</dbReference>
<name>A0A9Q0CBS1_9POAL</name>
<protein>
    <recommendedName>
        <fullName evidence="2">HMA domain-containing protein</fullName>
    </recommendedName>
</protein>
<dbReference type="EMBL" id="JAMQYH010000004">
    <property type="protein sequence ID" value="KAJ1690970.1"/>
    <property type="molecule type" value="Genomic_DNA"/>
</dbReference>
<sequence>MFDMQIVDVSVSIDCAECESKIRKSLLKLKGVNDVEVDRIYQRVRVLGSIDQKRILKAIRKSTGKRAVLCVFPHNPQYHADHPEYYNQYHAIPAHRKIIPGKMNTYNYHVHGYDTNHWPGNYNYGAASTLFVSEKARYLFSDDNPTACSIM</sequence>
<dbReference type="PANTHER" id="PTHR22814:SF351">
    <property type="entry name" value="HEAVY METAL-ASSOCIATED ISOPRENYLATED PLANT PROTEIN 28"/>
    <property type="match status" value="1"/>
</dbReference>
<comment type="caution">
    <text evidence="3">The sequence shown here is derived from an EMBL/GenBank/DDBJ whole genome shotgun (WGS) entry which is preliminary data.</text>
</comment>
<gene>
    <name evidence="3" type="ORF">LUZ63_015125</name>
</gene>
<accession>A0A9Q0CBS1</accession>
<evidence type="ECO:0000313" key="4">
    <source>
        <dbReference type="Proteomes" id="UP001151287"/>
    </source>
</evidence>
<dbReference type="InterPro" id="IPR036163">
    <property type="entry name" value="HMA_dom_sf"/>
</dbReference>